<dbReference type="Pfam" id="PF20236">
    <property type="entry name" value="DUF6593"/>
    <property type="match status" value="1"/>
</dbReference>
<dbReference type="InterPro" id="IPR046528">
    <property type="entry name" value="DUF6593"/>
</dbReference>
<comment type="caution">
    <text evidence="2">The sequence shown here is derived from an EMBL/GenBank/DDBJ whole genome shotgun (WGS) entry which is preliminary data.</text>
</comment>
<dbReference type="AlphaFoldDB" id="A0AAD7DCV7"/>
<reference evidence="2" key="1">
    <citation type="submission" date="2023-03" db="EMBL/GenBank/DDBJ databases">
        <title>Massive genome expansion in bonnet fungi (Mycena s.s.) driven by repeated elements and novel gene families across ecological guilds.</title>
        <authorList>
            <consortium name="Lawrence Berkeley National Laboratory"/>
            <person name="Harder C.B."/>
            <person name="Miyauchi S."/>
            <person name="Viragh M."/>
            <person name="Kuo A."/>
            <person name="Thoen E."/>
            <person name="Andreopoulos B."/>
            <person name="Lu D."/>
            <person name="Skrede I."/>
            <person name="Drula E."/>
            <person name="Henrissat B."/>
            <person name="Morin E."/>
            <person name="Kohler A."/>
            <person name="Barry K."/>
            <person name="LaButti K."/>
            <person name="Morin E."/>
            <person name="Salamov A."/>
            <person name="Lipzen A."/>
            <person name="Mereny Z."/>
            <person name="Hegedus B."/>
            <person name="Baldrian P."/>
            <person name="Stursova M."/>
            <person name="Weitz H."/>
            <person name="Taylor A."/>
            <person name="Grigoriev I.V."/>
            <person name="Nagy L.G."/>
            <person name="Martin F."/>
            <person name="Kauserud H."/>
        </authorList>
    </citation>
    <scope>NUCLEOTIDE SEQUENCE</scope>
    <source>
        <strain evidence="2">CBHHK067</strain>
    </source>
</reference>
<keyword evidence="3" id="KW-1185">Reference proteome</keyword>
<proteinExistence type="predicted"/>
<evidence type="ECO:0000259" key="1">
    <source>
        <dbReference type="Pfam" id="PF20236"/>
    </source>
</evidence>
<dbReference type="EMBL" id="JARKIE010000079">
    <property type="protein sequence ID" value="KAJ7688353.1"/>
    <property type="molecule type" value="Genomic_DNA"/>
</dbReference>
<evidence type="ECO:0000313" key="2">
    <source>
        <dbReference type="EMBL" id="KAJ7688353.1"/>
    </source>
</evidence>
<protein>
    <recommendedName>
        <fullName evidence="1">DUF6593 domain-containing protein</fullName>
    </recommendedName>
</protein>
<dbReference type="Proteomes" id="UP001221757">
    <property type="component" value="Unassembled WGS sequence"/>
</dbReference>
<evidence type="ECO:0000313" key="3">
    <source>
        <dbReference type="Proteomes" id="UP001221757"/>
    </source>
</evidence>
<sequence length="192" mass="22150">MRLLVTTNKPINANYRDAESGVTQYKARTPIKVPELKTTISRLLDSDIPRREQADPDDDIHNDRFGMLAQVSWRMGGPSVIQFGGQEIDPATFFRRENQGWHGKPREYIFTAQDGKEYRWILRPYTTRLKTNDESATLVAEYRANSLGILSRARPASLTIFPPFEDMADEIMVTFIYIEKQRRSHIDGNTQL</sequence>
<gene>
    <name evidence="2" type="ORF">B0H17DRAFT_1068248</name>
</gene>
<accession>A0AAD7DCV7</accession>
<organism evidence="2 3">
    <name type="scientific">Mycena rosella</name>
    <name type="common">Pink bonnet</name>
    <name type="synonym">Agaricus rosellus</name>
    <dbReference type="NCBI Taxonomy" id="1033263"/>
    <lineage>
        <taxon>Eukaryota</taxon>
        <taxon>Fungi</taxon>
        <taxon>Dikarya</taxon>
        <taxon>Basidiomycota</taxon>
        <taxon>Agaricomycotina</taxon>
        <taxon>Agaricomycetes</taxon>
        <taxon>Agaricomycetidae</taxon>
        <taxon>Agaricales</taxon>
        <taxon>Marasmiineae</taxon>
        <taxon>Mycenaceae</taxon>
        <taxon>Mycena</taxon>
    </lineage>
</organism>
<feature type="domain" description="DUF6593" evidence="1">
    <location>
        <begin position="8"/>
        <end position="183"/>
    </location>
</feature>
<name>A0AAD7DCV7_MYCRO</name>